<evidence type="ECO:0000313" key="1">
    <source>
        <dbReference type="Proteomes" id="UP000887579"/>
    </source>
</evidence>
<accession>A0AC34FFT0</accession>
<dbReference type="WBParaSite" id="ES5_v2.g15761.t1">
    <property type="protein sequence ID" value="ES5_v2.g15761.t1"/>
    <property type="gene ID" value="ES5_v2.g15761"/>
</dbReference>
<protein>
    <submittedName>
        <fullName evidence="2">Tr-type G domain-containing protein</fullName>
    </submittedName>
</protein>
<organism evidence="1 2">
    <name type="scientific">Panagrolaimus sp. ES5</name>
    <dbReference type="NCBI Taxonomy" id="591445"/>
    <lineage>
        <taxon>Eukaryota</taxon>
        <taxon>Metazoa</taxon>
        <taxon>Ecdysozoa</taxon>
        <taxon>Nematoda</taxon>
        <taxon>Chromadorea</taxon>
        <taxon>Rhabditida</taxon>
        <taxon>Tylenchina</taxon>
        <taxon>Panagrolaimomorpha</taxon>
        <taxon>Panagrolaimoidea</taxon>
        <taxon>Panagrolaimidae</taxon>
        <taxon>Panagrolaimus</taxon>
    </lineage>
</organism>
<proteinExistence type="predicted"/>
<sequence>MTKELEKQRGITIQSAATYVDWHGTNINIIDTPGHVDFTVEVERALRVLDGAVLVLCGVGGVQSQTFTVNRQLARYSVPFITFVNKLDRTGANPNRALDGLRNKLGHNASFIQMPIGMESNYKGIVDLVEEKAIYNEGEDGLIIRKDEIPQELREKAKDLRQEMIEHLANADDIIGDKFLNDINPSIEEIHAAIRRSVIKRAFVPVLMGTALKNKEAGKYGQLTYFRVYQGQLNRGDTIYATRDGRKVRVQRLVRMHANAMEDVQTVYAGDICATFGLDCASGETFCSDEKLNLHCEAMHIPEPVISMSMKPINRKDGDSFIKALTRFTKEDPTFRKDY</sequence>
<dbReference type="Proteomes" id="UP000887579">
    <property type="component" value="Unplaced"/>
</dbReference>
<evidence type="ECO:0000313" key="2">
    <source>
        <dbReference type="WBParaSite" id="ES5_v2.g15761.t1"/>
    </source>
</evidence>
<reference evidence="2" key="1">
    <citation type="submission" date="2022-11" db="UniProtKB">
        <authorList>
            <consortium name="WormBaseParasite"/>
        </authorList>
    </citation>
    <scope>IDENTIFICATION</scope>
</reference>
<name>A0AC34FFT0_9BILA</name>